<gene>
    <name evidence="1" type="ORF">R2363_05510</name>
</gene>
<dbReference type="RefSeq" id="WP_319008174.1">
    <property type="nucleotide sequence ID" value="NZ_JAWJZF010000237.1"/>
</dbReference>
<protein>
    <submittedName>
        <fullName evidence="1">Sulfotransferase</fullName>
        <ecNumber evidence="1">2.8.2.-</ecNumber>
    </submittedName>
</protein>
<dbReference type="SUPFAM" id="SSF52540">
    <property type="entry name" value="P-loop containing nucleoside triphosphate hydrolases"/>
    <property type="match status" value="1"/>
</dbReference>
<dbReference type="InterPro" id="IPR027417">
    <property type="entry name" value="P-loop_NTPase"/>
</dbReference>
<reference evidence="1 2" key="1">
    <citation type="submission" date="2023-10" db="EMBL/GenBank/DDBJ databases">
        <authorList>
            <person name="Wang X.X."/>
        </authorList>
    </citation>
    <scope>NUCLEOTIDE SEQUENCE [LARGE SCALE GENOMIC DNA]</scope>
    <source>
        <strain evidence="1 2">NBRC 12816</strain>
    </source>
</reference>
<name>A0ABU4K1K0_9ACTN</name>
<evidence type="ECO:0000313" key="2">
    <source>
        <dbReference type="Proteomes" id="UP001278571"/>
    </source>
</evidence>
<keyword evidence="1" id="KW-0808">Transferase</keyword>
<dbReference type="Proteomes" id="UP001278571">
    <property type="component" value="Unassembled WGS sequence"/>
</dbReference>
<accession>A0ABU4K1K0</accession>
<dbReference type="Gene3D" id="3.40.50.300">
    <property type="entry name" value="P-loop containing nucleotide triphosphate hydrolases"/>
    <property type="match status" value="1"/>
</dbReference>
<organism evidence="1 2">
    <name type="scientific">Streptomyces roseolus</name>
    <dbReference type="NCBI Taxonomy" id="67358"/>
    <lineage>
        <taxon>Bacteria</taxon>
        <taxon>Bacillati</taxon>
        <taxon>Actinomycetota</taxon>
        <taxon>Actinomycetes</taxon>
        <taxon>Kitasatosporales</taxon>
        <taxon>Streptomycetaceae</taxon>
        <taxon>Streptomyces</taxon>
    </lineage>
</organism>
<keyword evidence="2" id="KW-1185">Reference proteome</keyword>
<proteinExistence type="predicted"/>
<evidence type="ECO:0000313" key="1">
    <source>
        <dbReference type="EMBL" id="MDX2291630.1"/>
    </source>
</evidence>
<dbReference type="Pfam" id="PF13469">
    <property type="entry name" value="Sulfotransfer_3"/>
    <property type="match status" value="1"/>
</dbReference>
<comment type="caution">
    <text evidence="1">The sequence shown here is derived from an EMBL/GenBank/DDBJ whole genome shotgun (WGS) entry which is preliminary data.</text>
</comment>
<dbReference type="GO" id="GO:0016740">
    <property type="term" value="F:transferase activity"/>
    <property type="evidence" value="ECO:0007669"/>
    <property type="project" value="UniProtKB-KW"/>
</dbReference>
<sequence>MVNRHAASCVTKEIATPGSRRSAAFDLDELFAAAQLQRTEPSSLSPCFVPAYQRLAEALTEEAALTPTGVEVARRRLVSALGNQIKVRELVEAHAVDPELYGDDAVFVLGLPGTGLYRLQRLLNQHSAFNIPSLWEILSPSAEWHPWQAAGASDDPFERALWSHLGQREGFRPPDLGAPYGDHLLLTYAFHTFSAALEYRIPSYSRWLHAQDTTTAYEFHRYALAVILQRVSGGTPLLVNEFHSLQLPSLFASYPTARVVRVHRDPLESLANVVGVSTTRRRAWSTRVDAVEATSEWAGQLAAAMAVPSWSDPAPPGAAVLDITHAELVQTPLLTVRRICEFAGVPLPGGIERRILEQVSQFEGTLEESHFARPVETALPDDFRALRAAYCRRWSLPAR</sequence>
<dbReference type="EC" id="2.8.2.-" evidence="1"/>
<dbReference type="EMBL" id="JAWJZF010000237">
    <property type="protein sequence ID" value="MDX2291630.1"/>
    <property type="molecule type" value="Genomic_DNA"/>
</dbReference>